<dbReference type="KEGG" id="rsb:RS694_04195"/>
<feature type="region of interest" description="Disordered" evidence="1">
    <location>
        <begin position="96"/>
        <end position="123"/>
    </location>
</feature>
<dbReference type="AlphaFoldDB" id="A0A1P8K733"/>
<dbReference type="STRING" id="1484693.RS694_04195"/>
<dbReference type="Proteomes" id="UP000186110">
    <property type="component" value="Chromosome"/>
</dbReference>
<accession>A0A1P8K733</accession>
<sequence>MTRFAAQPRNPTATDKDLADQALPGHGIPSQDPDASAQVALNPHDAQREAKSVLIGGGAVAGAATGATIGVAVGGPVGVVVGVTAGAVAGALGGAAAGAAANPKDPDPADDAPSVRLPVDTAR</sequence>
<reference evidence="2 3" key="1">
    <citation type="submission" date="2017-01" db="EMBL/GenBank/DDBJ databases">
        <authorList>
            <person name="Mah S.A."/>
            <person name="Swanson W.J."/>
            <person name="Moy G.W."/>
            <person name="Vacquier V.D."/>
        </authorList>
    </citation>
    <scope>NUCLEOTIDE SEQUENCE [LARGE SCALE GENOMIC DNA]</scope>
    <source>
        <strain evidence="2 3">DSM 22694</strain>
    </source>
</reference>
<name>A0A1P8K733_9BURK</name>
<organism evidence="2 3">
    <name type="scientific">Rhodoferax saidenbachensis</name>
    <dbReference type="NCBI Taxonomy" id="1484693"/>
    <lineage>
        <taxon>Bacteria</taxon>
        <taxon>Pseudomonadati</taxon>
        <taxon>Pseudomonadota</taxon>
        <taxon>Betaproteobacteria</taxon>
        <taxon>Burkholderiales</taxon>
        <taxon>Comamonadaceae</taxon>
        <taxon>Rhodoferax</taxon>
    </lineage>
</organism>
<dbReference type="eggNOG" id="COG2267">
    <property type="taxonomic scope" value="Bacteria"/>
</dbReference>
<feature type="region of interest" description="Disordered" evidence="1">
    <location>
        <begin position="1"/>
        <end position="45"/>
    </location>
</feature>
<dbReference type="EMBL" id="CP019239">
    <property type="protein sequence ID" value="APW41823.1"/>
    <property type="molecule type" value="Genomic_DNA"/>
</dbReference>
<protein>
    <recommendedName>
        <fullName evidence="4">Bacteriocin</fullName>
    </recommendedName>
</protein>
<evidence type="ECO:0008006" key="4">
    <source>
        <dbReference type="Google" id="ProtNLM"/>
    </source>
</evidence>
<dbReference type="RefSeq" id="WP_051392106.1">
    <property type="nucleotide sequence ID" value="NZ_CP019239.1"/>
</dbReference>
<gene>
    <name evidence="2" type="ORF">RS694_04195</name>
</gene>
<proteinExistence type="predicted"/>
<evidence type="ECO:0000256" key="1">
    <source>
        <dbReference type="SAM" id="MobiDB-lite"/>
    </source>
</evidence>
<evidence type="ECO:0000313" key="3">
    <source>
        <dbReference type="Proteomes" id="UP000186110"/>
    </source>
</evidence>
<keyword evidence="3" id="KW-1185">Reference proteome</keyword>
<evidence type="ECO:0000313" key="2">
    <source>
        <dbReference type="EMBL" id="APW41823.1"/>
    </source>
</evidence>